<dbReference type="RefSeq" id="WP_146260425.1">
    <property type="nucleotide sequence ID" value="NZ_QKZT01000003.1"/>
</dbReference>
<comment type="caution">
    <text evidence="2">The sequence shown here is derived from an EMBL/GenBank/DDBJ whole genome shotgun (WGS) entry which is preliminary data.</text>
</comment>
<keyword evidence="1" id="KW-0732">Signal</keyword>
<evidence type="ECO:0000256" key="1">
    <source>
        <dbReference type="SAM" id="SignalP"/>
    </source>
</evidence>
<protein>
    <submittedName>
        <fullName evidence="2">Uncharacterized protein</fullName>
    </submittedName>
</protein>
<organism evidence="2 3">
    <name type="scientific">Algoriphagus chordae</name>
    <dbReference type="NCBI Taxonomy" id="237019"/>
    <lineage>
        <taxon>Bacteria</taxon>
        <taxon>Pseudomonadati</taxon>
        <taxon>Bacteroidota</taxon>
        <taxon>Cytophagia</taxon>
        <taxon>Cytophagales</taxon>
        <taxon>Cyclobacteriaceae</taxon>
        <taxon>Algoriphagus</taxon>
    </lineage>
</organism>
<proteinExistence type="predicted"/>
<sequence length="157" mass="18067">MKKIVLIISLVTLSFPILAQSNQEGVDMIQSIFGMEKKEVVSEFISLEGFEADTFWALYDEYETKRKELGKARLDLLEVYAETYDSMDEDTADDILKEMMRLQISNDKLISSYSKKIKKKINVKTAAQFYQIEGYVLSKIRTEILENIPVIGSMDPM</sequence>
<dbReference type="EMBL" id="QKZT01000003">
    <property type="protein sequence ID" value="PZX55585.1"/>
    <property type="molecule type" value="Genomic_DNA"/>
</dbReference>
<dbReference type="Proteomes" id="UP000248882">
    <property type="component" value="Unassembled WGS sequence"/>
</dbReference>
<keyword evidence="3" id="KW-1185">Reference proteome</keyword>
<feature type="signal peptide" evidence="1">
    <location>
        <begin position="1"/>
        <end position="19"/>
    </location>
</feature>
<feature type="chain" id="PRO_5015846423" evidence="1">
    <location>
        <begin position="20"/>
        <end position="157"/>
    </location>
</feature>
<dbReference type="OrthoDB" id="660497at2"/>
<evidence type="ECO:0000313" key="3">
    <source>
        <dbReference type="Proteomes" id="UP000248882"/>
    </source>
</evidence>
<reference evidence="2 3" key="1">
    <citation type="submission" date="2018-06" db="EMBL/GenBank/DDBJ databases">
        <title>Genomic Encyclopedia of Archaeal and Bacterial Type Strains, Phase II (KMG-II): from individual species to whole genera.</title>
        <authorList>
            <person name="Goeker M."/>
        </authorList>
    </citation>
    <scope>NUCLEOTIDE SEQUENCE [LARGE SCALE GENOMIC DNA]</scope>
    <source>
        <strain evidence="2 3">DSM 19830</strain>
    </source>
</reference>
<evidence type="ECO:0000313" key="2">
    <source>
        <dbReference type="EMBL" id="PZX55585.1"/>
    </source>
</evidence>
<dbReference type="AlphaFoldDB" id="A0A2W7RXD4"/>
<gene>
    <name evidence="2" type="ORF">LV85_00810</name>
</gene>
<name>A0A2W7RXD4_9BACT</name>
<accession>A0A2W7RXD4</accession>